<feature type="domain" description="Smr" evidence="2">
    <location>
        <begin position="318"/>
        <end position="435"/>
    </location>
</feature>
<protein>
    <submittedName>
        <fullName evidence="3">Uncharacterized protein MANES_13G155500</fullName>
    </submittedName>
</protein>
<evidence type="ECO:0000256" key="1">
    <source>
        <dbReference type="SAM" id="MobiDB-lite"/>
    </source>
</evidence>
<dbReference type="SMART" id="SM01162">
    <property type="entry name" value="DUF1771"/>
    <property type="match status" value="1"/>
</dbReference>
<dbReference type="PROSITE" id="PS50828">
    <property type="entry name" value="SMR"/>
    <property type="match status" value="1"/>
</dbReference>
<dbReference type="PANTHER" id="PTHR47812:SF2">
    <property type="entry name" value="SMR (SMALL MUTS RELATED) DOMAIN-CONTAINING PROTEIN"/>
    <property type="match status" value="1"/>
</dbReference>
<feature type="region of interest" description="Disordered" evidence="1">
    <location>
        <begin position="1"/>
        <end position="33"/>
    </location>
</feature>
<proteinExistence type="predicted"/>
<dbReference type="Gene3D" id="3.30.1370.110">
    <property type="match status" value="1"/>
</dbReference>
<sequence>MKGSQMRGKSPGWAAFDRKQRQKQGLVPEVSTDPYPPLPGSCAPCNFHGNLPRTDVFSTKSFAAVLLPSGNFEALTEKVDCNKLAQVHDSGGDKGIEGNTRGFVVKALKEVHGWADDSLIEDAMTSVNNDIDKVSTLLRGMVPSKESVANKETQDNSTHNDFNCDKRILTDGLSRETTNLGAEIAADIADLSSTIEDVLKHNEQKLRDQHSACGLKHSDDSVINMKFILSHLKSVPIEPEWEEDNVYLSQRKDALRMMRLASQHSRAATNAFLRGDHFVSKQYSLKAQEEWLAAERLNAKAAKEILIIRNSEHDPWKLDLHGLHVAEALQALKKHLLKIETQVLMNRHGPPNRLKTKNGIKDYSSVGTFNRNDAANLDKQQTAFRQRPVSIQVITGVGNHSRGQAALPTAVRNFLNENGYHFDEARPGVITVRPKFHHR</sequence>
<dbReference type="InterPro" id="IPR013899">
    <property type="entry name" value="DUF1771"/>
</dbReference>
<accession>A0A2P2JYF2</accession>
<dbReference type="SUPFAM" id="SSF160443">
    <property type="entry name" value="SMR domain-like"/>
    <property type="match status" value="2"/>
</dbReference>
<dbReference type="Pfam" id="PF08590">
    <property type="entry name" value="DUF1771"/>
    <property type="match status" value="1"/>
</dbReference>
<dbReference type="EMBL" id="GGEC01017992">
    <property type="protein sequence ID" value="MBW98475.1"/>
    <property type="molecule type" value="Transcribed_RNA"/>
</dbReference>
<name>A0A2P2JYF2_RHIMU</name>
<dbReference type="InterPro" id="IPR036063">
    <property type="entry name" value="Smr_dom_sf"/>
</dbReference>
<dbReference type="PANTHER" id="PTHR47812">
    <property type="entry name" value="SMR (SMALL MUTS RELATED) DOMAIN-CONTAINING PROTEIN"/>
    <property type="match status" value="1"/>
</dbReference>
<evidence type="ECO:0000259" key="2">
    <source>
        <dbReference type="PROSITE" id="PS50828"/>
    </source>
</evidence>
<reference evidence="3" key="1">
    <citation type="submission" date="2018-02" db="EMBL/GenBank/DDBJ databases">
        <title>Rhizophora mucronata_Transcriptome.</title>
        <authorList>
            <person name="Meera S.P."/>
            <person name="Sreeshan A."/>
            <person name="Augustine A."/>
        </authorList>
    </citation>
    <scope>NUCLEOTIDE SEQUENCE</scope>
    <source>
        <tissue evidence="3">Leaf</tissue>
    </source>
</reference>
<evidence type="ECO:0000313" key="3">
    <source>
        <dbReference type="EMBL" id="MBW98475.1"/>
    </source>
</evidence>
<dbReference type="SMART" id="SM00463">
    <property type="entry name" value="SMR"/>
    <property type="match status" value="1"/>
</dbReference>
<dbReference type="InterPro" id="IPR002625">
    <property type="entry name" value="Smr_dom"/>
</dbReference>
<organism evidence="3">
    <name type="scientific">Rhizophora mucronata</name>
    <name type="common">Asiatic mangrove</name>
    <dbReference type="NCBI Taxonomy" id="61149"/>
    <lineage>
        <taxon>Eukaryota</taxon>
        <taxon>Viridiplantae</taxon>
        <taxon>Streptophyta</taxon>
        <taxon>Embryophyta</taxon>
        <taxon>Tracheophyta</taxon>
        <taxon>Spermatophyta</taxon>
        <taxon>Magnoliopsida</taxon>
        <taxon>eudicotyledons</taxon>
        <taxon>Gunneridae</taxon>
        <taxon>Pentapetalae</taxon>
        <taxon>rosids</taxon>
        <taxon>fabids</taxon>
        <taxon>Malpighiales</taxon>
        <taxon>Rhizophoraceae</taxon>
        <taxon>Rhizophora</taxon>
    </lineage>
</organism>
<dbReference type="EMBL" id="GGEC01017993">
    <property type="protein sequence ID" value="MBW98476.1"/>
    <property type="molecule type" value="Transcribed_RNA"/>
</dbReference>
<dbReference type="AlphaFoldDB" id="A0A2P2JYF2"/>